<dbReference type="Proteomes" id="UP000566995">
    <property type="component" value="Unassembled WGS sequence"/>
</dbReference>
<dbReference type="PRINTS" id="PR00413">
    <property type="entry name" value="HADHALOGNASE"/>
</dbReference>
<dbReference type="InterPro" id="IPR006439">
    <property type="entry name" value="HAD-SF_hydro_IA"/>
</dbReference>
<dbReference type="PANTHER" id="PTHR43316:SF3">
    <property type="entry name" value="HALOACID DEHALOGENASE, TYPE II (AFU_ORTHOLOGUE AFUA_2G07750)-RELATED"/>
    <property type="match status" value="1"/>
</dbReference>
<dbReference type="SFLD" id="SFLDG01129">
    <property type="entry name" value="C1.5:_HAD__Beta-PGM__Phosphata"/>
    <property type="match status" value="1"/>
</dbReference>
<dbReference type="InterPro" id="IPR051540">
    <property type="entry name" value="S-2-haloacid_dehalogenase"/>
</dbReference>
<gene>
    <name evidence="2" type="ORF">HNP46_006055</name>
</gene>
<dbReference type="SUPFAM" id="SSF56784">
    <property type="entry name" value="HAD-like"/>
    <property type="match status" value="1"/>
</dbReference>
<dbReference type="RefSeq" id="WP_260403309.1">
    <property type="nucleotide sequence ID" value="NZ_JACHLI010000036.1"/>
</dbReference>
<accession>A0A7W7KRB3</accession>
<protein>
    <submittedName>
        <fullName evidence="2">HAD superfamily hydrolase (TIGR01509 family)</fullName>
    </submittedName>
</protein>
<keyword evidence="1 2" id="KW-0378">Hydrolase</keyword>
<evidence type="ECO:0000313" key="2">
    <source>
        <dbReference type="EMBL" id="MBB4867144.1"/>
    </source>
</evidence>
<dbReference type="InterPro" id="IPR036412">
    <property type="entry name" value="HAD-like_sf"/>
</dbReference>
<sequence>MSAKPKVVIFDLYGTLVEIDEPRSPFSRLLKFGVVMGRAIRPDDRREIMTSNLGLSGVADRFGIPVNADELDSLERDIYAELASVRVFSDVHATLELLRREGIKTALCSNLAAAYAVPAKTMLPTFDSYAFSFEVGAIKPEAAIYEHVLREIGCSASEAVMIGDTQKADVEGPAELGIKAFLLKREGEGVSQEPLTDLIEQVLAMPEAGH</sequence>
<dbReference type="AlphaFoldDB" id="A0A7W7KRB3"/>
<reference evidence="2 3" key="1">
    <citation type="submission" date="2020-08" db="EMBL/GenBank/DDBJ databases">
        <title>Functional genomics of gut bacteria from endangered species of beetles.</title>
        <authorList>
            <person name="Carlos-Shanley C."/>
        </authorList>
    </citation>
    <scope>NUCLEOTIDE SEQUENCE [LARGE SCALE GENOMIC DNA]</scope>
    <source>
        <strain evidence="2 3">S00179</strain>
    </source>
</reference>
<dbReference type="Gene3D" id="3.40.50.1000">
    <property type="entry name" value="HAD superfamily/HAD-like"/>
    <property type="match status" value="1"/>
</dbReference>
<organism evidence="2 3">
    <name type="scientific">Pseudomonas nitroreducens</name>
    <dbReference type="NCBI Taxonomy" id="46680"/>
    <lineage>
        <taxon>Bacteria</taxon>
        <taxon>Pseudomonadati</taxon>
        <taxon>Pseudomonadota</taxon>
        <taxon>Gammaproteobacteria</taxon>
        <taxon>Pseudomonadales</taxon>
        <taxon>Pseudomonadaceae</taxon>
        <taxon>Pseudomonas</taxon>
    </lineage>
</organism>
<dbReference type="PANTHER" id="PTHR43316">
    <property type="entry name" value="HYDROLASE, HALOACID DELAHOGENASE-RELATED"/>
    <property type="match status" value="1"/>
</dbReference>
<name>A0A7W7KRB3_PSENT</name>
<dbReference type="NCBIfam" id="TIGR01549">
    <property type="entry name" value="HAD-SF-IA-v1"/>
    <property type="match status" value="1"/>
</dbReference>
<dbReference type="EMBL" id="JACHLI010000036">
    <property type="protein sequence ID" value="MBB4867144.1"/>
    <property type="molecule type" value="Genomic_DNA"/>
</dbReference>
<proteinExistence type="predicted"/>
<comment type="caution">
    <text evidence="2">The sequence shown here is derived from an EMBL/GenBank/DDBJ whole genome shotgun (WGS) entry which is preliminary data.</text>
</comment>
<dbReference type="InterPro" id="IPR023214">
    <property type="entry name" value="HAD_sf"/>
</dbReference>
<dbReference type="GO" id="GO:0016787">
    <property type="term" value="F:hydrolase activity"/>
    <property type="evidence" value="ECO:0007669"/>
    <property type="project" value="UniProtKB-KW"/>
</dbReference>
<dbReference type="Pfam" id="PF00702">
    <property type="entry name" value="Hydrolase"/>
    <property type="match status" value="1"/>
</dbReference>
<evidence type="ECO:0000256" key="1">
    <source>
        <dbReference type="ARBA" id="ARBA00022801"/>
    </source>
</evidence>
<evidence type="ECO:0000313" key="3">
    <source>
        <dbReference type="Proteomes" id="UP000566995"/>
    </source>
</evidence>
<dbReference type="SFLD" id="SFLDS00003">
    <property type="entry name" value="Haloacid_Dehalogenase"/>
    <property type="match status" value="1"/>
</dbReference>